<dbReference type="EMBL" id="CP002691">
    <property type="protein sequence ID" value="AEE53670.1"/>
    <property type="molecule type" value="Genomic_DNA"/>
</dbReference>
<name>F4KY45_HALH1</name>
<keyword evidence="1" id="KW-0175">Coiled coil</keyword>
<reference key="2">
    <citation type="submission" date="2011-04" db="EMBL/GenBank/DDBJ databases">
        <title>Complete sequence of chromosome of Haliscomenobacter hydrossis DSM 1100.</title>
        <authorList>
            <consortium name="US DOE Joint Genome Institute (JGI-PGF)"/>
            <person name="Lucas S."/>
            <person name="Han J."/>
            <person name="Lapidus A."/>
            <person name="Bruce D."/>
            <person name="Goodwin L."/>
            <person name="Pitluck S."/>
            <person name="Peters L."/>
            <person name="Kyrpides N."/>
            <person name="Mavromatis K."/>
            <person name="Ivanova N."/>
            <person name="Ovchinnikova G."/>
            <person name="Pagani I."/>
            <person name="Daligault H."/>
            <person name="Detter J.C."/>
            <person name="Han C."/>
            <person name="Land M."/>
            <person name="Hauser L."/>
            <person name="Markowitz V."/>
            <person name="Cheng J.-F."/>
            <person name="Hugenholtz P."/>
            <person name="Woyke T."/>
            <person name="Wu D."/>
            <person name="Verbarg S."/>
            <person name="Frueling A."/>
            <person name="Brambilla E."/>
            <person name="Klenk H.-P."/>
            <person name="Eisen J.A."/>
        </authorList>
    </citation>
    <scope>NUCLEOTIDE SEQUENCE</scope>
    <source>
        <strain>DSM 1100</strain>
    </source>
</reference>
<keyword evidence="3" id="KW-1185">Reference proteome</keyword>
<dbReference type="KEGG" id="hhy:Halhy_5847"/>
<dbReference type="Proteomes" id="UP000008461">
    <property type="component" value="Chromosome"/>
</dbReference>
<protein>
    <submittedName>
        <fullName evidence="2">Uncharacterized protein</fullName>
    </submittedName>
</protein>
<dbReference type="AlphaFoldDB" id="F4KY45"/>
<dbReference type="HOGENOM" id="CLU_044440_3_0_10"/>
<dbReference type="STRING" id="760192.Halhy_5847"/>
<evidence type="ECO:0000313" key="3">
    <source>
        <dbReference type="Proteomes" id="UP000008461"/>
    </source>
</evidence>
<evidence type="ECO:0000256" key="1">
    <source>
        <dbReference type="SAM" id="Coils"/>
    </source>
</evidence>
<evidence type="ECO:0000313" key="2">
    <source>
        <dbReference type="EMBL" id="AEE53670.1"/>
    </source>
</evidence>
<reference evidence="2 3" key="1">
    <citation type="journal article" date="2011" name="Stand. Genomic Sci.">
        <title>Complete genome sequence of Haliscomenobacter hydrossis type strain (O).</title>
        <authorList>
            <consortium name="US DOE Joint Genome Institute (JGI-PGF)"/>
            <person name="Daligault H."/>
            <person name="Lapidus A."/>
            <person name="Zeytun A."/>
            <person name="Nolan M."/>
            <person name="Lucas S."/>
            <person name="Del Rio T.G."/>
            <person name="Tice H."/>
            <person name="Cheng J.F."/>
            <person name="Tapia R."/>
            <person name="Han C."/>
            <person name="Goodwin L."/>
            <person name="Pitluck S."/>
            <person name="Liolios K."/>
            <person name="Pagani I."/>
            <person name="Ivanova N."/>
            <person name="Huntemann M."/>
            <person name="Mavromatis K."/>
            <person name="Mikhailova N."/>
            <person name="Pati A."/>
            <person name="Chen A."/>
            <person name="Palaniappan K."/>
            <person name="Land M."/>
            <person name="Hauser L."/>
            <person name="Brambilla E.M."/>
            <person name="Rohde M."/>
            <person name="Verbarg S."/>
            <person name="Goker M."/>
            <person name="Bristow J."/>
            <person name="Eisen J.A."/>
            <person name="Markowitz V."/>
            <person name="Hugenholtz P."/>
            <person name="Kyrpides N.C."/>
            <person name="Klenk H.P."/>
            <person name="Woyke T."/>
        </authorList>
    </citation>
    <scope>NUCLEOTIDE SEQUENCE [LARGE SCALE GENOMIC DNA]</scope>
    <source>
        <strain evidence="3">ATCC 27775 / DSM 1100 / LMG 10767 / O</strain>
    </source>
</reference>
<gene>
    <name evidence="2" type="ordered locus">Halhy_5847</name>
</gene>
<sequence>MKTQSLVGFLFAVSISTTTYGQWQPANNNTAIVATTNVGIGVSNPDAKLHVGGGVRFNDWARIGGNTDGYAWKLGISGNVITRGGQVILGADNNDRVGIGLTNPDAKLHVNGSMRVNDWMRIGGNTDGYAWKLGVSGNIITRGGNVILAANPNDLVGIGSTRIPAGFKMAVQGKIIAEDLKVMVFQNWPDYVFRKAYTLLPLSCLEQHIQEKGHLPGIPSAKAIAENGGYDLGEMQRKMLEKIEELSLYVIELNKKVQALEGQSQSLQSKVKH</sequence>
<dbReference type="eggNOG" id="COG1044">
    <property type="taxonomic scope" value="Bacteria"/>
</dbReference>
<dbReference type="OrthoDB" id="657976at2"/>
<proteinExistence type="predicted"/>
<accession>F4KY45</accession>
<feature type="coiled-coil region" evidence="1">
    <location>
        <begin position="243"/>
        <end position="270"/>
    </location>
</feature>
<dbReference type="RefSeq" id="WP_013768198.1">
    <property type="nucleotide sequence ID" value="NC_015510.1"/>
</dbReference>
<organism evidence="2 3">
    <name type="scientific">Haliscomenobacter hydrossis (strain ATCC 27775 / DSM 1100 / LMG 10767 / O)</name>
    <dbReference type="NCBI Taxonomy" id="760192"/>
    <lineage>
        <taxon>Bacteria</taxon>
        <taxon>Pseudomonadati</taxon>
        <taxon>Bacteroidota</taxon>
        <taxon>Saprospiria</taxon>
        <taxon>Saprospirales</taxon>
        <taxon>Haliscomenobacteraceae</taxon>
        <taxon>Haliscomenobacter</taxon>
    </lineage>
</organism>